<name>A0A8E1WMA9_9HYPH</name>
<reference evidence="1 2" key="1">
    <citation type="submission" date="2020-08" db="EMBL/GenBank/DDBJ databases">
        <title>Genomic Encyclopedia of Type Strains, Phase IV (KMG-IV): sequencing the most valuable type-strain genomes for metagenomic binning, comparative biology and taxonomic classification.</title>
        <authorList>
            <person name="Goeker M."/>
        </authorList>
    </citation>
    <scope>NUCLEOTIDE SEQUENCE [LARGE SCALE GENOMIC DNA]</scope>
    <source>
        <strain evidence="1 2">DSM 17454</strain>
    </source>
</reference>
<comment type="caution">
    <text evidence="1">The sequence shown here is derived from an EMBL/GenBank/DDBJ whole genome shotgun (WGS) entry which is preliminary data.</text>
</comment>
<proteinExistence type="predicted"/>
<evidence type="ECO:0000313" key="2">
    <source>
        <dbReference type="Proteomes" id="UP000532373"/>
    </source>
</evidence>
<protein>
    <submittedName>
        <fullName evidence="1">Uncharacterized protein</fullName>
    </submittedName>
</protein>
<gene>
    <name evidence="1" type="ORF">HNQ96_005796</name>
</gene>
<organism evidence="1 2">
    <name type="scientific">Aminobacter carboxidus</name>
    <dbReference type="NCBI Taxonomy" id="376165"/>
    <lineage>
        <taxon>Bacteria</taxon>
        <taxon>Pseudomonadati</taxon>
        <taxon>Pseudomonadota</taxon>
        <taxon>Alphaproteobacteria</taxon>
        <taxon>Hyphomicrobiales</taxon>
        <taxon>Phyllobacteriaceae</taxon>
        <taxon>Aminobacter</taxon>
    </lineage>
</organism>
<dbReference type="AlphaFoldDB" id="A0A8E1WMA9"/>
<dbReference type="RefSeq" id="WP_281397561.1">
    <property type="nucleotide sequence ID" value="NZ_JACHGI010000020.1"/>
</dbReference>
<dbReference type="Proteomes" id="UP000532373">
    <property type="component" value="Unassembled WGS sequence"/>
</dbReference>
<sequence length="44" mass="4699">MNPLLFSIAAMAIGAFAIWHRSFIGLAVAAGVNAAAIWLMWPNL</sequence>
<dbReference type="EMBL" id="JACHGI010000020">
    <property type="protein sequence ID" value="MBB6469902.1"/>
    <property type="molecule type" value="Genomic_DNA"/>
</dbReference>
<accession>A0A8E1WMA9</accession>
<evidence type="ECO:0000313" key="1">
    <source>
        <dbReference type="EMBL" id="MBB6469902.1"/>
    </source>
</evidence>